<proteinExistence type="predicted"/>
<keyword evidence="1" id="KW-0812">Transmembrane</keyword>
<feature type="transmembrane region" description="Helical" evidence="1">
    <location>
        <begin position="39"/>
        <end position="60"/>
    </location>
</feature>
<keyword evidence="3" id="KW-1185">Reference proteome</keyword>
<evidence type="ECO:0000256" key="1">
    <source>
        <dbReference type="SAM" id="Phobius"/>
    </source>
</evidence>
<dbReference type="EMBL" id="FOGW01000013">
    <property type="protein sequence ID" value="SER90251.1"/>
    <property type="molecule type" value="Genomic_DNA"/>
</dbReference>
<protein>
    <submittedName>
        <fullName evidence="2">Uncharacterized protein</fullName>
    </submittedName>
</protein>
<evidence type="ECO:0000313" key="3">
    <source>
        <dbReference type="Proteomes" id="UP000182471"/>
    </source>
</evidence>
<feature type="transmembrane region" description="Helical" evidence="1">
    <location>
        <begin position="12"/>
        <end position="33"/>
    </location>
</feature>
<reference evidence="3" key="1">
    <citation type="submission" date="2016-10" db="EMBL/GenBank/DDBJ databases">
        <authorList>
            <person name="Varghese N."/>
            <person name="Submissions S."/>
        </authorList>
    </citation>
    <scope>NUCLEOTIDE SEQUENCE [LARGE SCALE GENOMIC DNA]</scope>
    <source>
        <strain evidence="3">S1b</strain>
    </source>
</reference>
<sequence>MRNIHSKNNINQTLYVVLSYLILCVLFLLFTSFLKSKALYNSIFAYVIFVVFSCSLYNLLAKAFRKRTHYALFSELLKNPNSCERTGLQLNISQDILNITFPAFCENKNHAFYKNLSLTQFKSGYNTLCKLKCYLLSKKILYLKHKSINYLC</sequence>
<gene>
    <name evidence="2" type="ORF">SAMN02910429_01438</name>
</gene>
<keyword evidence="1" id="KW-0472">Membrane</keyword>
<dbReference type="Proteomes" id="UP000182471">
    <property type="component" value="Unassembled WGS sequence"/>
</dbReference>
<organism evidence="2 3">
    <name type="scientific">Lachnobacterium bovis</name>
    <dbReference type="NCBI Taxonomy" id="140626"/>
    <lineage>
        <taxon>Bacteria</taxon>
        <taxon>Bacillati</taxon>
        <taxon>Bacillota</taxon>
        <taxon>Clostridia</taxon>
        <taxon>Lachnospirales</taxon>
        <taxon>Lachnospiraceae</taxon>
        <taxon>Lachnobacterium</taxon>
    </lineage>
</organism>
<keyword evidence="1" id="KW-1133">Transmembrane helix</keyword>
<accession>A0A1H9SZD2</accession>
<dbReference type="RefSeq" id="WP_022748242.1">
    <property type="nucleotide sequence ID" value="NZ_FOGW01000013.1"/>
</dbReference>
<dbReference type="AlphaFoldDB" id="A0A1H9SZD2"/>
<name>A0A1H9SZD2_9FIRM</name>
<evidence type="ECO:0000313" key="2">
    <source>
        <dbReference type="EMBL" id="SER90251.1"/>
    </source>
</evidence>